<dbReference type="EMBL" id="BIFQ01000001">
    <property type="protein sequence ID" value="GCE02742.1"/>
    <property type="molecule type" value="Genomic_DNA"/>
</dbReference>
<evidence type="ECO:0000313" key="1">
    <source>
        <dbReference type="EMBL" id="GCE02742.1"/>
    </source>
</evidence>
<accession>A0A401Z7B2</accession>
<sequence>MLAARIKDERIGAILNQMGNIDNEESALQLLDSLRSIDASAQFSFYVTCGGKMYYEWKIADQHGMDATIAEAARNMLLGKLRSILNWQHDGYDSGHSTRVITTSAFDAIYV</sequence>
<organism evidence="1 2">
    <name type="scientific">Dictyobacter aurantiacus</name>
    <dbReference type="NCBI Taxonomy" id="1936993"/>
    <lineage>
        <taxon>Bacteria</taxon>
        <taxon>Bacillati</taxon>
        <taxon>Chloroflexota</taxon>
        <taxon>Ktedonobacteria</taxon>
        <taxon>Ktedonobacterales</taxon>
        <taxon>Dictyobacteraceae</taxon>
        <taxon>Dictyobacter</taxon>
    </lineage>
</organism>
<evidence type="ECO:0000313" key="2">
    <source>
        <dbReference type="Proteomes" id="UP000287224"/>
    </source>
</evidence>
<gene>
    <name evidence="1" type="ORF">KDAU_00710</name>
</gene>
<reference evidence="2" key="1">
    <citation type="submission" date="2018-12" db="EMBL/GenBank/DDBJ databases">
        <title>Tengunoibacter tsumagoiensis gen. nov., sp. nov., Dictyobacter kobayashii sp. nov., D. alpinus sp. nov., and D. joshuensis sp. nov. and description of Dictyobacteraceae fam. nov. within the order Ktedonobacterales isolated from Tengu-no-mugimeshi.</title>
        <authorList>
            <person name="Wang C.M."/>
            <person name="Zheng Y."/>
            <person name="Sakai Y."/>
            <person name="Toyoda A."/>
            <person name="Minakuchi Y."/>
            <person name="Abe K."/>
            <person name="Yokota A."/>
            <person name="Yabe S."/>
        </authorList>
    </citation>
    <scope>NUCLEOTIDE SEQUENCE [LARGE SCALE GENOMIC DNA]</scope>
    <source>
        <strain evidence="2">S-27</strain>
    </source>
</reference>
<name>A0A401Z7B2_9CHLR</name>
<comment type="caution">
    <text evidence="1">The sequence shown here is derived from an EMBL/GenBank/DDBJ whole genome shotgun (WGS) entry which is preliminary data.</text>
</comment>
<protein>
    <submittedName>
        <fullName evidence="1">Uncharacterized protein</fullName>
    </submittedName>
</protein>
<proteinExistence type="predicted"/>
<dbReference type="OrthoDB" id="9888212at2"/>
<keyword evidence="2" id="KW-1185">Reference proteome</keyword>
<dbReference type="RefSeq" id="WP_126594090.1">
    <property type="nucleotide sequence ID" value="NZ_BIFQ01000001.1"/>
</dbReference>
<dbReference type="AlphaFoldDB" id="A0A401Z7B2"/>
<dbReference type="Proteomes" id="UP000287224">
    <property type="component" value="Unassembled WGS sequence"/>
</dbReference>